<proteinExistence type="predicted"/>
<evidence type="ECO:0000313" key="5">
    <source>
        <dbReference type="EMBL" id="PWE30233.1"/>
    </source>
</evidence>
<dbReference type="PANTHER" id="PTHR40661">
    <property type="match status" value="1"/>
</dbReference>
<dbReference type="Gene3D" id="1.10.260.40">
    <property type="entry name" value="lambda repressor-like DNA-binding domains"/>
    <property type="match status" value="1"/>
</dbReference>
<keyword evidence="2" id="KW-0238">DNA-binding</keyword>
<evidence type="ECO:0000313" key="6">
    <source>
        <dbReference type="Proteomes" id="UP000244940"/>
    </source>
</evidence>
<evidence type="ECO:0000259" key="4">
    <source>
        <dbReference type="PROSITE" id="PS50943"/>
    </source>
</evidence>
<dbReference type="SMART" id="SM00530">
    <property type="entry name" value="HTH_XRE"/>
    <property type="match status" value="1"/>
</dbReference>
<dbReference type="InterPro" id="IPR010982">
    <property type="entry name" value="Lambda_DNA-bd_dom_sf"/>
</dbReference>
<protein>
    <submittedName>
        <fullName evidence="5">Transcriptional regulator</fullName>
    </submittedName>
</protein>
<keyword evidence="6" id="KW-1185">Reference proteome</keyword>
<dbReference type="PROSITE" id="PS50943">
    <property type="entry name" value="HTH_CROC1"/>
    <property type="match status" value="1"/>
</dbReference>
<dbReference type="OrthoDB" id="5659783at2"/>
<dbReference type="CDD" id="cd00093">
    <property type="entry name" value="HTH_XRE"/>
    <property type="match status" value="1"/>
</dbReference>
<sequence length="140" mass="15001">MNDTWFTDDHATLGDRLAAGREAAGMTQSQLAQRLGVRAKTLRDWENDVSEPRANRLQMLAALLGVSLRWLLTGEGDDVQPQGAVEETPPSPAATAALADLRSLRGELLAMGERLGRLEKVLKTQLATAQGGAQPGEQGQ</sequence>
<reference evidence="5 6" key="1">
    <citation type="submission" date="2018-05" db="EMBL/GenBank/DDBJ databases">
        <title>Pararhodobacter marina sp. nov., isolated from deep-sea water of the Indian Ocean.</title>
        <authorList>
            <person name="Lai Q.Sr."/>
            <person name="Liu X."/>
            <person name="Shao Z."/>
        </authorList>
    </citation>
    <scope>NUCLEOTIDE SEQUENCE [LARGE SCALE GENOMIC DNA]</scope>
    <source>
        <strain evidence="5 6">CIC4N-9</strain>
    </source>
</reference>
<dbReference type="AlphaFoldDB" id="A0A2U2CEB9"/>
<feature type="domain" description="HTH cro/C1-type" evidence="4">
    <location>
        <begin position="17"/>
        <end position="71"/>
    </location>
</feature>
<dbReference type="EMBL" id="QEYD01000003">
    <property type="protein sequence ID" value="PWE30233.1"/>
    <property type="molecule type" value="Genomic_DNA"/>
</dbReference>
<organism evidence="5 6">
    <name type="scientific">Pararhodobacter marinus</name>
    <dbReference type="NCBI Taxonomy" id="2184063"/>
    <lineage>
        <taxon>Bacteria</taxon>
        <taxon>Pseudomonadati</taxon>
        <taxon>Pseudomonadota</taxon>
        <taxon>Alphaproteobacteria</taxon>
        <taxon>Rhodobacterales</taxon>
        <taxon>Paracoccaceae</taxon>
        <taxon>Pararhodobacter</taxon>
    </lineage>
</organism>
<evidence type="ECO:0000256" key="2">
    <source>
        <dbReference type="ARBA" id="ARBA00023125"/>
    </source>
</evidence>
<evidence type="ECO:0000256" key="1">
    <source>
        <dbReference type="ARBA" id="ARBA00023015"/>
    </source>
</evidence>
<gene>
    <name evidence="5" type="ORF">C4N9_05920</name>
</gene>
<accession>A0A2U2CEB9</accession>
<dbReference type="SUPFAM" id="SSF47413">
    <property type="entry name" value="lambda repressor-like DNA-binding domains"/>
    <property type="match status" value="1"/>
</dbReference>
<keyword evidence="3" id="KW-0804">Transcription</keyword>
<evidence type="ECO:0000256" key="3">
    <source>
        <dbReference type="ARBA" id="ARBA00023163"/>
    </source>
</evidence>
<dbReference type="Pfam" id="PF01381">
    <property type="entry name" value="HTH_3"/>
    <property type="match status" value="1"/>
</dbReference>
<comment type="caution">
    <text evidence="5">The sequence shown here is derived from an EMBL/GenBank/DDBJ whole genome shotgun (WGS) entry which is preliminary data.</text>
</comment>
<dbReference type="GeneID" id="94364418"/>
<dbReference type="PANTHER" id="PTHR40661:SF3">
    <property type="entry name" value="FELS-1 PROPHAGE TRANSCRIPTIONAL REGULATOR"/>
    <property type="match status" value="1"/>
</dbReference>
<dbReference type="RefSeq" id="WP_109532379.1">
    <property type="nucleotide sequence ID" value="NZ_QEYD01000003.1"/>
</dbReference>
<dbReference type="Proteomes" id="UP000244940">
    <property type="component" value="Unassembled WGS sequence"/>
</dbReference>
<dbReference type="GO" id="GO:0003677">
    <property type="term" value="F:DNA binding"/>
    <property type="evidence" value="ECO:0007669"/>
    <property type="project" value="UniProtKB-KW"/>
</dbReference>
<name>A0A2U2CEB9_9RHOB</name>
<keyword evidence="1" id="KW-0805">Transcription regulation</keyword>
<dbReference type="InterPro" id="IPR001387">
    <property type="entry name" value="Cro/C1-type_HTH"/>
</dbReference>